<dbReference type="Pfam" id="PF00383">
    <property type="entry name" value="dCMP_cyt_deam_1"/>
    <property type="match status" value="1"/>
</dbReference>
<dbReference type="SUPFAM" id="SSF46785">
    <property type="entry name" value="Winged helix' DNA-binding domain"/>
    <property type="match status" value="1"/>
</dbReference>
<keyword evidence="9" id="KW-1185">Reference proteome</keyword>
<dbReference type="PANTHER" id="PTHR11017">
    <property type="entry name" value="LEUCINE-RICH REPEAT-CONTAINING PROTEIN"/>
    <property type="match status" value="1"/>
</dbReference>
<dbReference type="SUPFAM" id="SSF52200">
    <property type="entry name" value="Toll/Interleukin receptor TIR domain"/>
    <property type="match status" value="1"/>
</dbReference>
<dbReference type="Gene3D" id="3.80.10.10">
    <property type="entry name" value="Ribonuclease Inhibitor"/>
    <property type="match status" value="1"/>
</dbReference>
<keyword evidence="4" id="KW-0520">NAD</keyword>
<organism evidence="8 9">
    <name type="scientific">Eucalyptus globulus</name>
    <name type="common">Tasmanian blue gum</name>
    <dbReference type="NCBI Taxonomy" id="34317"/>
    <lineage>
        <taxon>Eukaryota</taxon>
        <taxon>Viridiplantae</taxon>
        <taxon>Streptophyta</taxon>
        <taxon>Embryophyta</taxon>
        <taxon>Tracheophyta</taxon>
        <taxon>Spermatophyta</taxon>
        <taxon>Magnoliopsida</taxon>
        <taxon>eudicotyledons</taxon>
        <taxon>Gunneridae</taxon>
        <taxon>Pentapetalae</taxon>
        <taxon>rosids</taxon>
        <taxon>malvids</taxon>
        <taxon>Myrtales</taxon>
        <taxon>Myrtaceae</taxon>
        <taxon>Myrtoideae</taxon>
        <taxon>Eucalypteae</taxon>
        <taxon>Eucalyptus</taxon>
    </lineage>
</organism>
<feature type="domain" description="CMP/dCMP-type deaminase" evidence="7">
    <location>
        <begin position="893"/>
        <end position="1038"/>
    </location>
</feature>
<dbReference type="InterPro" id="IPR002182">
    <property type="entry name" value="NB-ARC"/>
</dbReference>
<evidence type="ECO:0000313" key="9">
    <source>
        <dbReference type="Proteomes" id="UP001634007"/>
    </source>
</evidence>
<dbReference type="InterPro" id="IPR027417">
    <property type="entry name" value="P-loop_NTPase"/>
</dbReference>
<dbReference type="InterPro" id="IPR042197">
    <property type="entry name" value="Apaf_helical"/>
</dbReference>
<dbReference type="InterPro" id="IPR058192">
    <property type="entry name" value="WHD_ROQ1-like"/>
</dbReference>
<dbReference type="InterPro" id="IPR000157">
    <property type="entry name" value="TIR_dom"/>
</dbReference>
<accession>A0ABD3KK38</accession>
<feature type="region of interest" description="Disordered" evidence="5">
    <location>
        <begin position="802"/>
        <end position="838"/>
    </location>
</feature>
<dbReference type="PRINTS" id="PR00364">
    <property type="entry name" value="DISEASERSIST"/>
</dbReference>
<dbReference type="PANTHER" id="PTHR11017:SF292">
    <property type="entry name" value="AAA+ ATPASE DOMAIN-CONTAINING PROTEIN"/>
    <property type="match status" value="1"/>
</dbReference>
<dbReference type="EMBL" id="JBJKBG010000005">
    <property type="protein sequence ID" value="KAL3739697.1"/>
    <property type="molecule type" value="Genomic_DNA"/>
</dbReference>
<dbReference type="PROSITE" id="PS50104">
    <property type="entry name" value="TIR"/>
    <property type="match status" value="1"/>
</dbReference>
<evidence type="ECO:0000259" key="6">
    <source>
        <dbReference type="PROSITE" id="PS50104"/>
    </source>
</evidence>
<dbReference type="Proteomes" id="UP001634007">
    <property type="component" value="Unassembled WGS sequence"/>
</dbReference>
<dbReference type="SUPFAM" id="SSF52540">
    <property type="entry name" value="P-loop containing nucleoside triphosphate hydrolases"/>
    <property type="match status" value="1"/>
</dbReference>
<feature type="compositionally biased region" description="Basic and acidic residues" evidence="5">
    <location>
        <begin position="829"/>
        <end position="838"/>
    </location>
</feature>
<evidence type="ECO:0000256" key="1">
    <source>
        <dbReference type="ARBA" id="ARBA00022614"/>
    </source>
</evidence>
<feature type="compositionally biased region" description="Basic and acidic residues" evidence="5">
    <location>
        <begin position="807"/>
        <end position="821"/>
    </location>
</feature>
<dbReference type="Pfam" id="PF00931">
    <property type="entry name" value="NB-ARC"/>
    <property type="match status" value="1"/>
</dbReference>
<protein>
    <recommendedName>
        <fullName evidence="10">TIR domain-containing protein</fullName>
    </recommendedName>
</protein>
<evidence type="ECO:0000259" key="7">
    <source>
        <dbReference type="PROSITE" id="PS51747"/>
    </source>
</evidence>
<dbReference type="CDD" id="cd01285">
    <property type="entry name" value="nucleoside_deaminase"/>
    <property type="match status" value="1"/>
</dbReference>
<keyword evidence="2" id="KW-0677">Repeat</keyword>
<feature type="domain" description="TIR" evidence="6">
    <location>
        <begin position="9"/>
        <end position="175"/>
    </location>
</feature>
<reference evidence="8 9" key="1">
    <citation type="submission" date="2024-11" db="EMBL/GenBank/DDBJ databases">
        <title>Chromosome-level genome assembly of Eucalyptus globulus Labill. provides insights into its genome evolution.</title>
        <authorList>
            <person name="Li X."/>
        </authorList>
    </citation>
    <scope>NUCLEOTIDE SEQUENCE [LARGE SCALE GENOMIC DNA]</scope>
    <source>
        <strain evidence="8">CL2024</strain>
        <tissue evidence="8">Fresh tender leaves</tissue>
    </source>
</reference>
<keyword evidence="3" id="KW-0611">Plant defense</keyword>
<evidence type="ECO:0008006" key="10">
    <source>
        <dbReference type="Google" id="ProtNLM"/>
    </source>
</evidence>
<dbReference type="Pfam" id="PF01582">
    <property type="entry name" value="TIR"/>
    <property type="match status" value="1"/>
</dbReference>
<gene>
    <name evidence="8" type="ORF">ACJRO7_021028</name>
</gene>
<comment type="caution">
    <text evidence="8">The sequence shown here is derived from an EMBL/GenBank/DDBJ whole genome shotgun (WGS) entry which is preliminary data.</text>
</comment>
<proteinExistence type="predicted"/>
<evidence type="ECO:0000256" key="5">
    <source>
        <dbReference type="SAM" id="MobiDB-lite"/>
    </source>
</evidence>
<dbReference type="Gene3D" id="3.40.140.10">
    <property type="entry name" value="Cytidine Deaminase, domain 2"/>
    <property type="match status" value="1"/>
</dbReference>
<dbReference type="SUPFAM" id="SSF52058">
    <property type="entry name" value="L domain-like"/>
    <property type="match status" value="1"/>
</dbReference>
<dbReference type="Gene3D" id="3.40.50.10140">
    <property type="entry name" value="Toll/interleukin-1 receptor homology (TIR) domain"/>
    <property type="match status" value="1"/>
</dbReference>
<dbReference type="PROSITE" id="PS51747">
    <property type="entry name" value="CYT_DCMP_DEAMINASES_2"/>
    <property type="match status" value="1"/>
</dbReference>
<name>A0ABD3KK38_EUCGL</name>
<dbReference type="Pfam" id="PF23282">
    <property type="entry name" value="WHD_ROQ1"/>
    <property type="match status" value="1"/>
</dbReference>
<dbReference type="SUPFAM" id="SSF53927">
    <property type="entry name" value="Cytidine deaminase-like"/>
    <property type="match status" value="1"/>
</dbReference>
<evidence type="ECO:0000313" key="8">
    <source>
        <dbReference type="EMBL" id="KAL3739697.1"/>
    </source>
</evidence>
<dbReference type="Gene3D" id="1.10.8.430">
    <property type="entry name" value="Helical domain of apoptotic protease-activating factors"/>
    <property type="match status" value="1"/>
</dbReference>
<dbReference type="InterPro" id="IPR044974">
    <property type="entry name" value="Disease_R_plants"/>
</dbReference>
<sequence length="1079" mass="122189">MASSPKSKSIYDVFLSFRDMDVRKSFLSHLYQALDQNGIHTFQDREKLRKGDQISATLMKAIEESCIAIIIFSENYASSLWCLEETAKIMECKEQKDLTVLPVFYKVDPREVREGRKIYREALDKHEDKFKNDLEKVKKWKKALFDAGNLSGWHLNDEDKSELIQEIVNKISTYLDRPLHVAKHPIGIYSRVTELKSMLKLESNDGVPMVGLWGQGGIGKTCLAKALYNALFRKFEGACFLANVRETSKDSRGLVTLQETILNDILLPQQRLEVSNVDVGSNLIQRRLGRKKVLLILDDWFGNGSRIIVTTRDKQLLTCHRIDQDHVYKVEALSNSEAHELLSKHAFQTHQIRTDLVDGALKYAKGLPLALEVLGSSLCDTTEDVWESTIKKLSRNPDKDINNVLKVSFDGLDENEKEIFLHIACFFKGWAREHTKKVLDSCDLETIVGFDILIKRSLIRIEGGILQMHDLIQAMGMDIVNRECRDDPGRRNKLWLYDDVVDVLSRDMGDCAVKAIVLALPEPTEMRINPDDFTKLRRLRLLILHNVHSSFQGPICLPSELRWFEWPGCAHENPKFSASPKKSVGLNMSKGNITEVLKQFKAFQNLKYINFSHCDYKTLKTYLILSANNITTLPSINKRDHLDWPIFTLIPGGEMPQWVLPIEEGFLSFMASKDLYDKILGLVICYVLNNDRLRRPFFQIESSVNGKMQLSNIENYHSRLDSVHLGIEYAFPSKLWGDVDFVQIDRRYLQFGLTLSGESLNKWGVRIICKQLGEDLKVELRDNKLIDPALLYEVGNELTDSPAESSLVHEDNSSIADRPEDLQDSQMGTEEHSHTGSKRNHEFILTQGMRTKIISTSNSTGRDENGGDSLFIHTCHICDQHTIQDLQDLDLIATRYGFIRLAKVALDSLEVPVGCLIVEEVHLTATGRNSTNETGNSSFLSNKAPMFNMLSLFLLALSSATRHGETEALDVFIEERTGFSSAEVAEKFSACSLYVTCESCIMCAAAKSIIGMKEVYYGCTNDIFGGCGSILSFYSCSSEVCNSQKCCGKHEVAHCLSEYDIKQGDAPCRYRTAIRVTYS</sequence>
<dbReference type="InterPro" id="IPR035897">
    <property type="entry name" value="Toll_tir_struct_dom_sf"/>
</dbReference>
<evidence type="ECO:0000256" key="2">
    <source>
        <dbReference type="ARBA" id="ARBA00022737"/>
    </source>
</evidence>
<evidence type="ECO:0000256" key="3">
    <source>
        <dbReference type="ARBA" id="ARBA00022821"/>
    </source>
</evidence>
<dbReference type="SMART" id="SM00255">
    <property type="entry name" value="TIR"/>
    <property type="match status" value="1"/>
</dbReference>
<dbReference type="InterPro" id="IPR032675">
    <property type="entry name" value="LRR_dom_sf"/>
</dbReference>
<evidence type="ECO:0000256" key="4">
    <source>
        <dbReference type="ARBA" id="ARBA00023027"/>
    </source>
</evidence>
<dbReference type="InterPro" id="IPR036390">
    <property type="entry name" value="WH_DNA-bd_sf"/>
</dbReference>
<dbReference type="InterPro" id="IPR016193">
    <property type="entry name" value="Cytidine_deaminase-like"/>
</dbReference>
<dbReference type="AlphaFoldDB" id="A0ABD3KK38"/>
<dbReference type="Gene3D" id="3.40.50.300">
    <property type="entry name" value="P-loop containing nucleotide triphosphate hydrolases"/>
    <property type="match status" value="1"/>
</dbReference>
<dbReference type="InterPro" id="IPR002125">
    <property type="entry name" value="CMP_dCMP_dom"/>
</dbReference>
<keyword evidence="1" id="KW-0433">Leucine-rich repeat</keyword>
<dbReference type="FunFam" id="3.40.50.10140:FF:000007">
    <property type="entry name" value="Disease resistance protein (TIR-NBS-LRR class)"/>
    <property type="match status" value="1"/>
</dbReference>
<dbReference type="GO" id="GO:0006952">
    <property type="term" value="P:defense response"/>
    <property type="evidence" value="ECO:0007669"/>
    <property type="project" value="UniProtKB-KW"/>
</dbReference>